<organism evidence="2 3">
    <name type="scientific">Reticulomyxa filosa</name>
    <dbReference type="NCBI Taxonomy" id="46433"/>
    <lineage>
        <taxon>Eukaryota</taxon>
        <taxon>Sar</taxon>
        <taxon>Rhizaria</taxon>
        <taxon>Retaria</taxon>
        <taxon>Foraminifera</taxon>
        <taxon>Monothalamids</taxon>
        <taxon>Reticulomyxidae</taxon>
        <taxon>Reticulomyxa</taxon>
    </lineage>
</organism>
<feature type="transmembrane region" description="Helical" evidence="1">
    <location>
        <begin position="106"/>
        <end position="124"/>
    </location>
</feature>
<accession>X6LPI7</accession>
<keyword evidence="3" id="KW-1185">Reference proteome</keyword>
<evidence type="ECO:0000313" key="3">
    <source>
        <dbReference type="Proteomes" id="UP000023152"/>
    </source>
</evidence>
<feature type="transmembrane region" description="Helical" evidence="1">
    <location>
        <begin position="79"/>
        <end position="100"/>
    </location>
</feature>
<dbReference type="Proteomes" id="UP000023152">
    <property type="component" value="Unassembled WGS sequence"/>
</dbReference>
<keyword evidence="1" id="KW-1133">Transmembrane helix</keyword>
<protein>
    <submittedName>
        <fullName evidence="2">Uncharacterized protein</fullName>
    </submittedName>
</protein>
<keyword evidence="1" id="KW-0812">Transmembrane</keyword>
<dbReference type="AlphaFoldDB" id="X6LPI7"/>
<sequence>MTHCLLFWFSYKHEVNTRKTNYEEQFAQTLRVSNKIKTGNNTNVNIIIWVNRKKKIEELNADIIEFITCAKHKHTQNQIFSIAIVFFIAYHSLSFCLLFVGISNTFLFLFYSNICFIFVFYSHYNHLRSEYEQLKKDKENDIKLNEQNIISKKKKKVCWNIHPFSSFTLYEMISEHKWSLRKL</sequence>
<evidence type="ECO:0000313" key="2">
    <source>
        <dbReference type="EMBL" id="ETO03286.1"/>
    </source>
</evidence>
<comment type="caution">
    <text evidence="2">The sequence shown here is derived from an EMBL/GenBank/DDBJ whole genome shotgun (WGS) entry which is preliminary data.</text>
</comment>
<name>X6LPI7_RETFI</name>
<dbReference type="EMBL" id="ASPP01033750">
    <property type="protein sequence ID" value="ETO03286.1"/>
    <property type="molecule type" value="Genomic_DNA"/>
</dbReference>
<proteinExistence type="predicted"/>
<keyword evidence="1" id="KW-0472">Membrane</keyword>
<reference evidence="2 3" key="1">
    <citation type="journal article" date="2013" name="Curr. Biol.">
        <title>The Genome of the Foraminiferan Reticulomyxa filosa.</title>
        <authorList>
            <person name="Glockner G."/>
            <person name="Hulsmann N."/>
            <person name="Schleicher M."/>
            <person name="Noegel A.A."/>
            <person name="Eichinger L."/>
            <person name="Gallinger C."/>
            <person name="Pawlowski J."/>
            <person name="Sierra R."/>
            <person name="Euteneuer U."/>
            <person name="Pillet L."/>
            <person name="Moustafa A."/>
            <person name="Platzer M."/>
            <person name="Groth M."/>
            <person name="Szafranski K."/>
            <person name="Schliwa M."/>
        </authorList>
    </citation>
    <scope>NUCLEOTIDE SEQUENCE [LARGE SCALE GENOMIC DNA]</scope>
</reference>
<gene>
    <name evidence="2" type="ORF">RFI_34123</name>
</gene>
<evidence type="ECO:0000256" key="1">
    <source>
        <dbReference type="SAM" id="Phobius"/>
    </source>
</evidence>